<evidence type="ECO:0000313" key="1">
    <source>
        <dbReference type="EMBL" id="CAE7443685.1"/>
    </source>
</evidence>
<keyword evidence="2" id="KW-1185">Reference proteome</keyword>
<comment type="caution">
    <text evidence="1">The sequence shown here is derived from an EMBL/GenBank/DDBJ whole genome shotgun (WGS) entry which is preliminary data.</text>
</comment>
<proteinExistence type="predicted"/>
<protein>
    <submittedName>
        <fullName evidence="1">Uncharacterized protein</fullName>
    </submittedName>
</protein>
<dbReference type="Proteomes" id="UP000604046">
    <property type="component" value="Unassembled WGS sequence"/>
</dbReference>
<name>A0A812RI99_9DINO</name>
<organism evidence="1 2">
    <name type="scientific">Symbiodinium natans</name>
    <dbReference type="NCBI Taxonomy" id="878477"/>
    <lineage>
        <taxon>Eukaryota</taxon>
        <taxon>Sar</taxon>
        <taxon>Alveolata</taxon>
        <taxon>Dinophyceae</taxon>
        <taxon>Suessiales</taxon>
        <taxon>Symbiodiniaceae</taxon>
        <taxon>Symbiodinium</taxon>
    </lineage>
</organism>
<reference evidence="1" key="1">
    <citation type="submission" date="2021-02" db="EMBL/GenBank/DDBJ databases">
        <authorList>
            <person name="Dougan E. K."/>
            <person name="Rhodes N."/>
            <person name="Thang M."/>
            <person name="Chan C."/>
        </authorList>
    </citation>
    <scope>NUCLEOTIDE SEQUENCE</scope>
</reference>
<dbReference type="AlphaFoldDB" id="A0A812RI99"/>
<evidence type="ECO:0000313" key="2">
    <source>
        <dbReference type="Proteomes" id="UP000604046"/>
    </source>
</evidence>
<accession>A0A812RI99</accession>
<gene>
    <name evidence="1" type="ORF">SNAT2548_LOCUS24129</name>
</gene>
<dbReference type="EMBL" id="CAJNDS010002347">
    <property type="protein sequence ID" value="CAE7443685.1"/>
    <property type="molecule type" value="Genomic_DNA"/>
</dbReference>
<sequence>MGNLPLRVARLQTSRLRFTHASHAERLNPNMHCNGFARCKMPMVPLPDACSSMLLRVFRVISVISRKEEHESISLCTFRTYTQYLQARSHGDKTEFIMRAKTLDSIAQRCVDLGVPMSQVEACQATGACTFPRPSTAMS</sequence>